<name>A0ACC1XE49_MELAZ</name>
<dbReference type="EMBL" id="CM051403">
    <property type="protein sequence ID" value="KAJ4708555.1"/>
    <property type="molecule type" value="Genomic_DNA"/>
</dbReference>
<organism evidence="1 2">
    <name type="scientific">Melia azedarach</name>
    <name type="common">Chinaberry tree</name>
    <dbReference type="NCBI Taxonomy" id="155640"/>
    <lineage>
        <taxon>Eukaryota</taxon>
        <taxon>Viridiplantae</taxon>
        <taxon>Streptophyta</taxon>
        <taxon>Embryophyta</taxon>
        <taxon>Tracheophyta</taxon>
        <taxon>Spermatophyta</taxon>
        <taxon>Magnoliopsida</taxon>
        <taxon>eudicotyledons</taxon>
        <taxon>Gunneridae</taxon>
        <taxon>Pentapetalae</taxon>
        <taxon>rosids</taxon>
        <taxon>malvids</taxon>
        <taxon>Sapindales</taxon>
        <taxon>Meliaceae</taxon>
        <taxon>Melia</taxon>
    </lineage>
</organism>
<protein>
    <submittedName>
        <fullName evidence="1">Oxidative stress 3</fullName>
    </submittedName>
</protein>
<reference evidence="1 2" key="1">
    <citation type="journal article" date="2023" name="Science">
        <title>Complex scaffold remodeling in plant triterpene biosynthesis.</title>
        <authorList>
            <person name="De La Pena R."/>
            <person name="Hodgson H."/>
            <person name="Liu J.C."/>
            <person name="Stephenson M.J."/>
            <person name="Martin A.C."/>
            <person name="Owen C."/>
            <person name="Harkess A."/>
            <person name="Leebens-Mack J."/>
            <person name="Jimenez L.E."/>
            <person name="Osbourn A."/>
            <person name="Sattely E.S."/>
        </authorList>
    </citation>
    <scope>NUCLEOTIDE SEQUENCE [LARGE SCALE GENOMIC DNA]</scope>
    <source>
        <strain evidence="2">cv. JPN11</strain>
        <tissue evidence="1">Leaf</tissue>
    </source>
</reference>
<accession>A0ACC1XE49</accession>
<sequence length="191" mass="20663">MIMEGSRQIFQQLNLKDIDSNYEAGQDKWVMNQGGDEICESVSIDSSLEDSTNSLSSSLCSSDLVEDASSSSSTSCSSSSSNGPLYELSELMAQLPIKRGLSKFYQGKSQSFTSLTHVKNIEDLAKKKGTKYRMKMKSCKSYGGGLDSGHKLYSPKATISKKSSIARGSFLSSLGKTSSLVSGCRPVQKNF</sequence>
<evidence type="ECO:0000313" key="2">
    <source>
        <dbReference type="Proteomes" id="UP001164539"/>
    </source>
</evidence>
<dbReference type="Proteomes" id="UP001164539">
    <property type="component" value="Chromosome 10"/>
</dbReference>
<keyword evidence="2" id="KW-1185">Reference proteome</keyword>
<proteinExistence type="predicted"/>
<gene>
    <name evidence="1" type="ORF">OWV82_018480</name>
</gene>
<comment type="caution">
    <text evidence="1">The sequence shown here is derived from an EMBL/GenBank/DDBJ whole genome shotgun (WGS) entry which is preliminary data.</text>
</comment>
<evidence type="ECO:0000313" key="1">
    <source>
        <dbReference type="EMBL" id="KAJ4708555.1"/>
    </source>
</evidence>